<dbReference type="InterPro" id="IPR000182">
    <property type="entry name" value="GNAT_dom"/>
</dbReference>
<comment type="caution">
    <text evidence="13">The sequence shown here is derived from an EMBL/GenBank/DDBJ whole genome shotgun (WGS) entry which is preliminary data.</text>
</comment>
<dbReference type="Gene3D" id="3.40.630.30">
    <property type="match status" value="1"/>
</dbReference>
<keyword evidence="6" id="KW-0963">Cytoplasm</keyword>
<organism evidence="13">
    <name type="scientific">Ooceraea biroi</name>
    <name type="common">Clonal raider ant</name>
    <name type="synonym">Cerapachys biroi</name>
    <dbReference type="NCBI Taxonomy" id="2015173"/>
    <lineage>
        <taxon>Eukaryota</taxon>
        <taxon>Metazoa</taxon>
        <taxon>Ecdysozoa</taxon>
        <taxon>Arthropoda</taxon>
        <taxon>Hexapoda</taxon>
        <taxon>Insecta</taxon>
        <taxon>Pterygota</taxon>
        <taxon>Neoptera</taxon>
        <taxon>Endopterygota</taxon>
        <taxon>Hymenoptera</taxon>
        <taxon>Apocrita</taxon>
        <taxon>Aculeata</taxon>
        <taxon>Formicoidea</taxon>
        <taxon>Formicidae</taxon>
        <taxon>Dorylinae</taxon>
        <taxon>Ooceraea</taxon>
    </lineage>
</organism>
<evidence type="ECO:0000256" key="9">
    <source>
        <dbReference type="ARBA" id="ARBA00023315"/>
    </source>
</evidence>
<evidence type="ECO:0000256" key="10">
    <source>
        <dbReference type="ARBA" id="ARBA00047821"/>
    </source>
</evidence>
<evidence type="ECO:0000256" key="4">
    <source>
        <dbReference type="ARBA" id="ARBA00012950"/>
    </source>
</evidence>
<dbReference type="GO" id="GO:1990189">
    <property type="term" value="F:protein N-terminal-serine acetyltransferase activity"/>
    <property type="evidence" value="ECO:0007669"/>
    <property type="project" value="UniProtKB-EC"/>
</dbReference>
<dbReference type="PROSITE" id="PS51186">
    <property type="entry name" value="GNAT"/>
    <property type="match status" value="1"/>
</dbReference>
<dbReference type="SUPFAM" id="SSF55729">
    <property type="entry name" value="Acyl-CoA N-acyltransferases (Nat)"/>
    <property type="match status" value="1"/>
</dbReference>
<comment type="subcellular location">
    <subcellularLocation>
        <location evidence="2">Cytoplasm</location>
    </subcellularLocation>
    <subcellularLocation>
        <location evidence="1">Nucleus</location>
    </subcellularLocation>
</comment>
<comment type="catalytic activity">
    <reaction evidence="10">
        <text>N-terminal L-seryl-[histone H2A] + acetyl-CoA = N-terminal N(alpha)-acetyl-L-seryl-[histone H2A] + CoA + H(+)</text>
        <dbReference type="Rhea" id="RHEA:50600"/>
        <dbReference type="Rhea" id="RHEA-COMP:12742"/>
        <dbReference type="Rhea" id="RHEA-COMP:12744"/>
        <dbReference type="ChEBI" id="CHEBI:15378"/>
        <dbReference type="ChEBI" id="CHEBI:57287"/>
        <dbReference type="ChEBI" id="CHEBI:57288"/>
        <dbReference type="ChEBI" id="CHEBI:64738"/>
        <dbReference type="ChEBI" id="CHEBI:83690"/>
        <dbReference type="EC" id="2.3.1.257"/>
    </reaction>
</comment>
<evidence type="ECO:0000256" key="6">
    <source>
        <dbReference type="ARBA" id="ARBA00022490"/>
    </source>
</evidence>
<dbReference type="AlphaFoldDB" id="A0A3L8DAF6"/>
<dbReference type="GO" id="GO:0010485">
    <property type="term" value="F:histone H4 acetyltransferase activity"/>
    <property type="evidence" value="ECO:0007669"/>
    <property type="project" value="InterPro"/>
</dbReference>
<dbReference type="InterPro" id="IPR016181">
    <property type="entry name" value="Acyl_CoA_acyltransferase"/>
</dbReference>
<dbReference type="PANTHER" id="PTHR20531:SF1">
    <property type="entry name" value="N-ALPHA-ACETYLTRANSFERASE 40"/>
    <property type="match status" value="1"/>
</dbReference>
<evidence type="ECO:0000256" key="2">
    <source>
        <dbReference type="ARBA" id="ARBA00004496"/>
    </source>
</evidence>
<reference evidence="13" key="1">
    <citation type="journal article" date="2018" name="Genome Res.">
        <title>The genomic architecture and molecular evolution of ant odorant receptors.</title>
        <authorList>
            <person name="McKenzie S.K."/>
            <person name="Kronauer D.J.C."/>
        </authorList>
    </citation>
    <scope>NUCLEOTIDE SEQUENCE [LARGE SCALE GENOMIC DNA]</scope>
    <source>
        <strain evidence="13">Clonal line C1</strain>
    </source>
</reference>
<dbReference type="PANTHER" id="PTHR20531">
    <property type="entry name" value="N-ALPHA-ACETYLTRANSFERASE 40"/>
    <property type="match status" value="1"/>
</dbReference>
<dbReference type="GO" id="GO:0005634">
    <property type="term" value="C:nucleus"/>
    <property type="evidence" value="ECO:0007669"/>
    <property type="project" value="UniProtKB-SubCell"/>
</dbReference>
<evidence type="ECO:0000256" key="11">
    <source>
        <dbReference type="ARBA" id="ARBA00049524"/>
    </source>
</evidence>
<proteinExistence type="inferred from homology"/>
<dbReference type="Proteomes" id="UP000279307">
    <property type="component" value="Chromosome 11"/>
</dbReference>
<evidence type="ECO:0000313" key="13">
    <source>
        <dbReference type="EMBL" id="RLU16849.1"/>
    </source>
</evidence>
<evidence type="ECO:0000256" key="3">
    <source>
        <dbReference type="ARBA" id="ARBA00008870"/>
    </source>
</evidence>
<evidence type="ECO:0000256" key="5">
    <source>
        <dbReference type="ARBA" id="ARBA00015043"/>
    </source>
</evidence>
<comment type="similarity">
    <text evidence="3">Belongs to the acetyltransferase family. NAA40 subfamily.</text>
</comment>
<dbReference type="Pfam" id="PF00583">
    <property type="entry name" value="Acetyltransf_1"/>
    <property type="match status" value="1"/>
</dbReference>
<sequence length="211" mass="24525">MQKKARKTRRQLLAEKAAAQQQLINKANALANPLEKLQKFHEYTTKDNCTVKLSCIRARNAEPECLFWVFDIMERNMKSMYEQTSWGWNADEKQAELTEETSWYLVASCNDKYLGFSHFRFDVDNGDIVLYCYELQLEPLVRRKGLGRFMMLALESVARQTQMLKIVLTVFKHNPSAIQFFYALGFKLDSTSPSALANVDYIILSKQNLQE</sequence>
<reference evidence="13" key="2">
    <citation type="submission" date="2018-07" db="EMBL/GenBank/DDBJ databases">
        <authorList>
            <person name="Mckenzie S.K."/>
            <person name="Kronauer D.J.C."/>
        </authorList>
    </citation>
    <scope>NUCLEOTIDE SEQUENCE</scope>
    <source>
        <strain evidence="13">Clonal line C1</strain>
    </source>
</reference>
<evidence type="ECO:0000256" key="7">
    <source>
        <dbReference type="ARBA" id="ARBA00022679"/>
    </source>
</evidence>
<keyword evidence="9" id="KW-0012">Acyltransferase</keyword>
<evidence type="ECO:0000256" key="8">
    <source>
        <dbReference type="ARBA" id="ARBA00023242"/>
    </source>
</evidence>
<dbReference type="CDD" id="cd04301">
    <property type="entry name" value="NAT_SF"/>
    <property type="match status" value="1"/>
</dbReference>
<feature type="domain" description="N-acetyltransferase" evidence="12">
    <location>
        <begin position="56"/>
        <end position="210"/>
    </location>
</feature>
<keyword evidence="7" id="KW-0808">Transferase</keyword>
<dbReference type="EMBL" id="QOIP01000011">
    <property type="protein sequence ID" value="RLU16849.1"/>
    <property type="molecule type" value="Genomic_DNA"/>
</dbReference>
<protein>
    <recommendedName>
        <fullName evidence="5">N-alpha-acetyltransferase 40</fullName>
        <ecNumber evidence="4">2.3.1.257</ecNumber>
    </recommendedName>
</protein>
<accession>A0A3L8DAF6</accession>
<evidence type="ECO:0000259" key="12">
    <source>
        <dbReference type="PROSITE" id="PS51186"/>
    </source>
</evidence>
<keyword evidence="8" id="KW-0539">Nucleus</keyword>
<evidence type="ECO:0000256" key="1">
    <source>
        <dbReference type="ARBA" id="ARBA00004123"/>
    </source>
</evidence>
<name>A0A3L8DAF6_OOCBI</name>
<dbReference type="EC" id="2.3.1.257" evidence="4"/>
<comment type="catalytic activity">
    <reaction evidence="11">
        <text>N-terminal L-seryl-[histone H4] + acetyl-CoA = N-terminal N(alpha)-acetyl-L-seryl-[histone H4] + CoA + H(+)</text>
        <dbReference type="Rhea" id="RHEA:50596"/>
        <dbReference type="Rhea" id="RHEA-COMP:12740"/>
        <dbReference type="Rhea" id="RHEA-COMP:12743"/>
        <dbReference type="ChEBI" id="CHEBI:15378"/>
        <dbReference type="ChEBI" id="CHEBI:57287"/>
        <dbReference type="ChEBI" id="CHEBI:57288"/>
        <dbReference type="ChEBI" id="CHEBI:64738"/>
        <dbReference type="ChEBI" id="CHEBI:83690"/>
        <dbReference type="EC" id="2.3.1.257"/>
    </reaction>
</comment>
<dbReference type="InterPro" id="IPR039949">
    <property type="entry name" value="NAA40"/>
</dbReference>
<dbReference type="OrthoDB" id="424551at2759"/>
<dbReference type="GO" id="GO:0043998">
    <property type="term" value="F:histone H2A acetyltransferase activity"/>
    <property type="evidence" value="ECO:0007669"/>
    <property type="project" value="InterPro"/>
</dbReference>
<gene>
    <name evidence="13" type="ORF">DMN91_010917</name>
</gene>
<dbReference type="GO" id="GO:0005737">
    <property type="term" value="C:cytoplasm"/>
    <property type="evidence" value="ECO:0007669"/>
    <property type="project" value="UniProtKB-SubCell"/>
</dbReference>